<evidence type="ECO:0000256" key="3">
    <source>
        <dbReference type="ARBA" id="ARBA00022692"/>
    </source>
</evidence>
<evidence type="ECO:0000313" key="8">
    <source>
        <dbReference type="Proteomes" id="UP000593626"/>
    </source>
</evidence>
<dbReference type="PANTHER" id="PTHR30569:SF0">
    <property type="entry name" value="CYTOSINE PERMEASE"/>
    <property type="match status" value="1"/>
</dbReference>
<feature type="transmembrane region" description="Helical" evidence="6">
    <location>
        <begin position="407"/>
        <end position="422"/>
    </location>
</feature>
<feature type="transmembrane region" description="Helical" evidence="6">
    <location>
        <begin position="341"/>
        <end position="364"/>
    </location>
</feature>
<feature type="transmembrane region" description="Helical" evidence="6">
    <location>
        <begin position="385"/>
        <end position="401"/>
    </location>
</feature>
<proteinExistence type="inferred from homology"/>
<protein>
    <submittedName>
        <fullName evidence="7">Cytosine permease</fullName>
    </submittedName>
</protein>
<dbReference type="RefSeq" id="WP_239671888.1">
    <property type="nucleotide sequence ID" value="NZ_CP049742.1"/>
</dbReference>
<dbReference type="AlphaFoldDB" id="A0A7S8CC33"/>
<feature type="transmembrane region" description="Helical" evidence="6">
    <location>
        <begin position="140"/>
        <end position="161"/>
    </location>
</feature>
<keyword evidence="8" id="KW-1185">Reference proteome</keyword>
<dbReference type="InterPro" id="IPR001248">
    <property type="entry name" value="Pur-cyt_permease"/>
</dbReference>
<feature type="transmembrane region" description="Helical" evidence="6">
    <location>
        <begin position="55"/>
        <end position="77"/>
    </location>
</feature>
<dbReference type="InterPro" id="IPR030191">
    <property type="entry name" value="CodB"/>
</dbReference>
<dbReference type="GO" id="GO:0015209">
    <property type="term" value="F:cytosine transmembrane transporter activity"/>
    <property type="evidence" value="ECO:0007669"/>
    <property type="project" value="InterPro"/>
</dbReference>
<evidence type="ECO:0000256" key="4">
    <source>
        <dbReference type="ARBA" id="ARBA00022989"/>
    </source>
</evidence>
<feature type="transmembrane region" description="Helical" evidence="6">
    <location>
        <begin position="168"/>
        <end position="187"/>
    </location>
</feature>
<comment type="subcellular location">
    <subcellularLocation>
        <location evidence="1">Membrane</location>
        <topology evidence="1">Multi-pass membrane protein</topology>
    </subcellularLocation>
</comment>
<keyword evidence="3 6" id="KW-0812">Transmembrane</keyword>
<keyword evidence="5 6" id="KW-0472">Membrane</keyword>
<feature type="transmembrane region" description="Helical" evidence="6">
    <location>
        <begin position="276"/>
        <end position="296"/>
    </location>
</feature>
<feature type="transmembrane region" description="Helical" evidence="6">
    <location>
        <begin position="199"/>
        <end position="216"/>
    </location>
</feature>
<sequence>MATALLEKIGLERVPQEQKTTSWLEYAIMQLSFSANTGNFLLPALAVLHGGLSPLAAFGSTFIGATLAFILVSLLTLPGSRLGLPAQYVMRLLLGTKLSRFFASPVRSITSLYWFSVQTIGGTYVIQSITEIVLGKKAPFIPIALLLAIIMSVLAVVGFHAVKNAIKLFLPLLLTGQLLMLFLLVPSYQTSVSASEGPFSWSMFMLYVGLTFVQYVSGVSASSDITRYAKSPTQGAVGVGIGNIIGFAITAVIAILCATVYQTSNPFVSLIDEATSVWIIIILGCYAVLSMVSINLSNAYTGSFSLLNIFPQIGRMTSAAVFGIIATLTSLYTPLVTEAQGIIQLFGYVIIPVSAIIVAQYSIVKRLRLTEQEVLQLTTNVPTKRISVFSLLFGAVVYILLPDSISPGFVTFIITFTFYLIGKRNELRLAEKNVVSA</sequence>
<dbReference type="GO" id="GO:0005886">
    <property type="term" value="C:plasma membrane"/>
    <property type="evidence" value="ECO:0007669"/>
    <property type="project" value="TreeGrafter"/>
</dbReference>
<evidence type="ECO:0000256" key="6">
    <source>
        <dbReference type="SAM" id="Phobius"/>
    </source>
</evidence>
<evidence type="ECO:0000256" key="1">
    <source>
        <dbReference type="ARBA" id="ARBA00004141"/>
    </source>
</evidence>
<organism evidence="7 8">
    <name type="scientific">Mangrovibacillus cuniculi</name>
    <dbReference type="NCBI Taxonomy" id="2593652"/>
    <lineage>
        <taxon>Bacteria</taxon>
        <taxon>Bacillati</taxon>
        <taxon>Bacillota</taxon>
        <taxon>Bacilli</taxon>
        <taxon>Bacillales</taxon>
        <taxon>Bacillaceae</taxon>
        <taxon>Mangrovibacillus</taxon>
    </lineage>
</organism>
<comment type="similarity">
    <text evidence="2">Belongs to the purine-cytosine permease (2.A.39) family.</text>
</comment>
<dbReference type="KEGG" id="mcui:G8O30_09690"/>
<evidence type="ECO:0000256" key="5">
    <source>
        <dbReference type="ARBA" id="ARBA00023136"/>
    </source>
</evidence>
<gene>
    <name evidence="7" type="ORF">G8O30_09690</name>
</gene>
<evidence type="ECO:0000256" key="2">
    <source>
        <dbReference type="ARBA" id="ARBA00008974"/>
    </source>
</evidence>
<feature type="transmembrane region" description="Helical" evidence="6">
    <location>
        <begin position="317"/>
        <end position="335"/>
    </location>
</feature>
<dbReference type="Pfam" id="PF02133">
    <property type="entry name" value="Transp_cyt_pur"/>
    <property type="match status" value="1"/>
</dbReference>
<dbReference type="Proteomes" id="UP000593626">
    <property type="component" value="Chromosome"/>
</dbReference>
<reference evidence="7 8" key="1">
    <citation type="submission" date="2019-07" db="EMBL/GenBank/DDBJ databases">
        <title>Genome sequence of 2 isolates from Red Sea Mangroves.</title>
        <authorList>
            <person name="Sefrji F."/>
            <person name="Michoud G."/>
            <person name="Merlino G."/>
            <person name="Daffonchio D."/>
        </authorList>
    </citation>
    <scope>NUCLEOTIDE SEQUENCE [LARGE SCALE GENOMIC DNA]</scope>
    <source>
        <strain evidence="7 8">R1DC41</strain>
    </source>
</reference>
<keyword evidence="4 6" id="KW-1133">Transmembrane helix</keyword>
<evidence type="ECO:0000313" key="7">
    <source>
        <dbReference type="EMBL" id="QPC47223.1"/>
    </source>
</evidence>
<feature type="transmembrane region" description="Helical" evidence="6">
    <location>
        <begin position="237"/>
        <end position="261"/>
    </location>
</feature>
<dbReference type="Gene3D" id="1.10.4160.10">
    <property type="entry name" value="Hydantoin permease"/>
    <property type="match status" value="1"/>
</dbReference>
<name>A0A7S8CC33_9BACI</name>
<dbReference type="EMBL" id="CP049742">
    <property type="protein sequence ID" value="QPC47223.1"/>
    <property type="molecule type" value="Genomic_DNA"/>
</dbReference>
<dbReference type="PANTHER" id="PTHR30569">
    <property type="entry name" value="CYTOSINE TRANSPORTER CODB"/>
    <property type="match status" value="1"/>
</dbReference>
<accession>A0A7S8CC33</accession>